<reference evidence="3" key="1">
    <citation type="journal article" date="2014" name="Science">
        <title>Nonhuman genetics. Genomic basis for the convergent evolution of electric organs.</title>
        <authorList>
            <person name="Gallant J.R."/>
            <person name="Traeger L.L."/>
            <person name="Volkening J.D."/>
            <person name="Moffett H."/>
            <person name="Chen P.H."/>
            <person name="Novina C.D."/>
            <person name="Phillips G.N.Jr."/>
            <person name="Anand R."/>
            <person name="Wells G.B."/>
            <person name="Pinch M."/>
            <person name="Guth R."/>
            <person name="Unguez G.A."/>
            <person name="Albert J.S."/>
            <person name="Zakon H.H."/>
            <person name="Samanta M.P."/>
            <person name="Sussman M.R."/>
        </authorList>
    </citation>
    <scope>NUCLEOTIDE SEQUENCE [LARGE SCALE GENOMIC DNA]</scope>
</reference>
<name>A0A4W4G2P7_ELEEL</name>
<feature type="compositionally biased region" description="Basic and acidic residues" evidence="1">
    <location>
        <begin position="123"/>
        <end position="132"/>
    </location>
</feature>
<sequence length="295" mass="31575">MPVALRKRSWEDHVTPHWGTRYSYDDLDLICWHGVVDGGGPSTGPRERCASMPECRRRRPAVGSRTEAGDRAEASGTEPIPEESVVIRAQGSPETKLTKLGDSEDDHVGGPVDAAGADADLTGEDRSSEHLDPSQVSKTSVAPDVSFPNPAAQSSGVACHSRNVDRLDAGGPLAKTRDFGASSDHESSREEREMARCRLDSMVLLIMKLDQLDQEIESALSSAPSHDGTPTLKRRIISVSSQSTSRDEPLGNSHVSATFNPSSSQSSTELGGAKPGMAVSAASMLSWEYRSSVFM</sequence>
<feature type="compositionally biased region" description="Basic and acidic residues" evidence="1">
    <location>
        <begin position="175"/>
        <end position="194"/>
    </location>
</feature>
<keyword evidence="3" id="KW-1185">Reference proteome</keyword>
<reference evidence="2" key="5">
    <citation type="submission" date="2025-09" db="UniProtKB">
        <authorList>
            <consortium name="Ensembl"/>
        </authorList>
    </citation>
    <scope>IDENTIFICATION</scope>
</reference>
<feature type="region of interest" description="Disordered" evidence="1">
    <location>
        <begin position="240"/>
        <end position="274"/>
    </location>
</feature>
<accession>A0A4W4G2P7</accession>
<feature type="compositionally biased region" description="Basic and acidic residues" evidence="1">
    <location>
        <begin position="96"/>
        <end position="108"/>
    </location>
</feature>
<dbReference type="AlphaFoldDB" id="A0A4W4G2P7"/>
<feature type="compositionally biased region" description="Polar residues" evidence="1">
    <location>
        <begin position="253"/>
        <end position="269"/>
    </location>
</feature>
<gene>
    <name evidence="2" type="primary">TMEM74</name>
</gene>
<reference evidence="2" key="3">
    <citation type="submission" date="2020-05" db="EMBL/GenBank/DDBJ databases">
        <title>Electrophorus electricus (electric eel) genome, fEleEle1, primary haplotype.</title>
        <authorList>
            <person name="Myers G."/>
            <person name="Meyer A."/>
            <person name="Fedrigo O."/>
            <person name="Formenti G."/>
            <person name="Rhie A."/>
            <person name="Tracey A."/>
            <person name="Sims Y."/>
            <person name="Jarvis E.D."/>
        </authorList>
    </citation>
    <scope>NUCLEOTIDE SEQUENCE [LARGE SCALE GENOMIC DNA]</scope>
</reference>
<feature type="region of interest" description="Disordered" evidence="1">
    <location>
        <begin position="40"/>
        <end position="194"/>
    </location>
</feature>
<reference evidence="2" key="4">
    <citation type="submission" date="2025-08" db="UniProtKB">
        <authorList>
            <consortium name="Ensembl"/>
        </authorList>
    </citation>
    <scope>IDENTIFICATION</scope>
</reference>
<dbReference type="Ensembl" id="ENSEEET00000032113.2">
    <property type="protein sequence ID" value="ENSEEEP00000031729.2"/>
    <property type="gene ID" value="ENSEEEG00000015158.2"/>
</dbReference>
<proteinExistence type="predicted"/>
<evidence type="ECO:0000256" key="1">
    <source>
        <dbReference type="SAM" id="MobiDB-lite"/>
    </source>
</evidence>
<reference evidence="3" key="2">
    <citation type="journal article" date="2017" name="Sci. Adv.">
        <title>A tail of two voltages: Proteomic comparison of the three electric organs of the electric eel.</title>
        <authorList>
            <person name="Traeger L.L."/>
            <person name="Sabat G."/>
            <person name="Barrett-Wilt G.A."/>
            <person name="Wells G.B."/>
            <person name="Sussman M.R."/>
        </authorList>
    </citation>
    <scope>NUCLEOTIDE SEQUENCE [LARGE SCALE GENOMIC DNA]</scope>
</reference>
<feature type="compositionally biased region" description="Low complexity" evidence="1">
    <location>
        <begin position="109"/>
        <end position="120"/>
    </location>
</feature>
<evidence type="ECO:0000313" key="3">
    <source>
        <dbReference type="Proteomes" id="UP000314983"/>
    </source>
</evidence>
<dbReference type="OMA" id="ILFWCIC"/>
<dbReference type="GeneTree" id="ENSGT00940000173544"/>
<dbReference type="STRING" id="8005.ENSEEEP00000031729"/>
<dbReference type="Proteomes" id="UP000314983">
    <property type="component" value="Chromosome 9"/>
</dbReference>
<evidence type="ECO:0000313" key="2">
    <source>
        <dbReference type="Ensembl" id="ENSEEEP00000031729.2"/>
    </source>
</evidence>
<organism evidence="2 3">
    <name type="scientific">Electrophorus electricus</name>
    <name type="common">Electric eel</name>
    <name type="synonym">Gymnotus electricus</name>
    <dbReference type="NCBI Taxonomy" id="8005"/>
    <lineage>
        <taxon>Eukaryota</taxon>
        <taxon>Metazoa</taxon>
        <taxon>Chordata</taxon>
        <taxon>Craniata</taxon>
        <taxon>Vertebrata</taxon>
        <taxon>Euteleostomi</taxon>
        <taxon>Actinopterygii</taxon>
        <taxon>Neopterygii</taxon>
        <taxon>Teleostei</taxon>
        <taxon>Ostariophysi</taxon>
        <taxon>Gymnotiformes</taxon>
        <taxon>Gymnotoidei</taxon>
        <taxon>Gymnotidae</taxon>
        <taxon>Electrophorus</taxon>
    </lineage>
</organism>
<protein>
    <submittedName>
        <fullName evidence="2">Uncharacterized protein</fullName>
    </submittedName>
</protein>